<dbReference type="Pfam" id="PF02803">
    <property type="entry name" value="Thiolase_C"/>
    <property type="match status" value="1"/>
</dbReference>
<keyword evidence="2 5" id="KW-0808">Transferase</keyword>
<dbReference type="GO" id="GO:0003988">
    <property type="term" value="F:acetyl-CoA C-acyltransferase activity"/>
    <property type="evidence" value="ECO:0007669"/>
    <property type="project" value="UniProtKB-ARBA"/>
</dbReference>
<evidence type="ECO:0000259" key="7">
    <source>
        <dbReference type="Pfam" id="PF02803"/>
    </source>
</evidence>
<dbReference type="InterPro" id="IPR020617">
    <property type="entry name" value="Thiolase_C"/>
</dbReference>
<dbReference type="PROSITE" id="PS00099">
    <property type="entry name" value="THIOLASE_3"/>
    <property type="match status" value="1"/>
</dbReference>
<evidence type="ECO:0000256" key="4">
    <source>
        <dbReference type="PIRSR" id="PIRSR000429-1"/>
    </source>
</evidence>
<dbReference type="InterPro" id="IPR002155">
    <property type="entry name" value="Thiolase"/>
</dbReference>
<dbReference type="InterPro" id="IPR020610">
    <property type="entry name" value="Thiolase_AS"/>
</dbReference>
<evidence type="ECO:0000256" key="5">
    <source>
        <dbReference type="RuleBase" id="RU003557"/>
    </source>
</evidence>
<dbReference type="Proteomes" id="UP000199093">
    <property type="component" value="Unassembled WGS sequence"/>
</dbReference>
<protein>
    <submittedName>
        <fullName evidence="8">Acetyl-CoA C-acetyltransferase</fullName>
    </submittedName>
</protein>
<accession>A0A1G8MJ23</accession>
<dbReference type="PROSITE" id="PS00737">
    <property type="entry name" value="THIOLASE_2"/>
    <property type="match status" value="1"/>
</dbReference>
<dbReference type="InterPro" id="IPR020613">
    <property type="entry name" value="Thiolase_CS"/>
</dbReference>
<dbReference type="PIRSF" id="PIRSF000429">
    <property type="entry name" value="Ac-CoA_Ac_transf"/>
    <property type="match status" value="1"/>
</dbReference>
<feature type="domain" description="Thiolase C-terminal" evidence="7">
    <location>
        <begin position="281"/>
        <end position="402"/>
    </location>
</feature>
<evidence type="ECO:0000313" key="8">
    <source>
        <dbReference type="EMBL" id="SDI67949.1"/>
    </source>
</evidence>
<dbReference type="OrthoDB" id="9764638at2"/>
<evidence type="ECO:0000256" key="2">
    <source>
        <dbReference type="ARBA" id="ARBA00022679"/>
    </source>
</evidence>
<gene>
    <name evidence="8" type="ORF">SAMN04487993_100881</name>
</gene>
<evidence type="ECO:0000313" key="9">
    <source>
        <dbReference type="Proteomes" id="UP000199093"/>
    </source>
</evidence>
<evidence type="ECO:0000256" key="3">
    <source>
        <dbReference type="ARBA" id="ARBA00023315"/>
    </source>
</evidence>
<dbReference type="Pfam" id="PF00108">
    <property type="entry name" value="Thiolase_N"/>
    <property type="match status" value="1"/>
</dbReference>
<keyword evidence="3 5" id="KW-0012">Acyltransferase</keyword>
<dbReference type="RefSeq" id="WP_089846745.1">
    <property type="nucleotide sequence ID" value="NZ_FNEJ01000008.1"/>
</dbReference>
<dbReference type="NCBIfam" id="TIGR01930">
    <property type="entry name" value="AcCoA-C-Actrans"/>
    <property type="match status" value="1"/>
</dbReference>
<proteinExistence type="inferred from homology"/>
<dbReference type="PANTHER" id="PTHR43365">
    <property type="entry name" value="BLR7806 PROTEIN"/>
    <property type="match status" value="1"/>
</dbReference>
<dbReference type="CDD" id="cd00751">
    <property type="entry name" value="thiolase"/>
    <property type="match status" value="1"/>
</dbReference>
<dbReference type="Gene3D" id="3.40.47.10">
    <property type="match status" value="2"/>
</dbReference>
<feature type="domain" description="Thiolase N-terminal" evidence="6">
    <location>
        <begin position="5"/>
        <end position="229"/>
    </location>
</feature>
<reference evidence="8 9" key="1">
    <citation type="submission" date="2016-10" db="EMBL/GenBank/DDBJ databases">
        <authorList>
            <person name="de Groot N.N."/>
        </authorList>
    </citation>
    <scope>NUCLEOTIDE SEQUENCE [LARGE SCALE GENOMIC DNA]</scope>
    <source>
        <strain evidence="8 9">DSM 26424</strain>
    </source>
</reference>
<evidence type="ECO:0000256" key="1">
    <source>
        <dbReference type="ARBA" id="ARBA00010982"/>
    </source>
</evidence>
<keyword evidence="9" id="KW-1185">Reference proteome</keyword>
<dbReference type="PROSITE" id="PS00098">
    <property type="entry name" value="THIOLASE_1"/>
    <property type="match status" value="1"/>
</dbReference>
<dbReference type="InterPro" id="IPR016039">
    <property type="entry name" value="Thiolase-like"/>
</dbReference>
<dbReference type="AlphaFoldDB" id="A0A1G8MJ23"/>
<name>A0A1G8MJ23_9RHOB</name>
<feature type="active site" description="Proton acceptor" evidence="4">
    <location>
        <position position="359"/>
    </location>
</feature>
<dbReference type="STRING" id="555512.SAMN04487993_100881"/>
<dbReference type="SUPFAM" id="SSF53901">
    <property type="entry name" value="Thiolase-like"/>
    <property type="match status" value="2"/>
</dbReference>
<organism evidence="8 9">
    <name type="scientific">Salipiger marinus</name>
    <dbReference type="NCBI Taxonomy" id="555512"/>
    <lineage>
        <taxon>Bacteria</taxon>
        <taxon>Pseudomonadati</taxon>
        <taxon>Pseudomonadota</taxon>
        <taxon>Alphaproteobacteria</taxon>
        <taxon>Rhodobacterales</taxon>
        <taxon>Roseobacteraceae</taxon>
        <taxon>Salipiger</taxon>
    </lineage>
</organism>
<dbReference type="InterPro" id="IPR020615">
    <property type="entry name" value="Thiolase_acyl_enz_int_AS"/>
</dbReference>
<sequence length="403" mass="42058">MTDAYIYDALRSPRGRGRADGALHEVTSLRLSALMLETLARRNGLDGAAVEDVIWGNVTQVGEQGGCLARSAVLAAGLDEAIPGLSINRFCASGLEAVNLAANQIRGGAGTAYIAGGVEMMSRVAMGSDGAAIAADPSLAMASHFVPQGISADLIATRYGFSRDEADALAVESQRRAAQAWAEGRFARSVVPVTDINGLTLLDHDEALRPGTDMAALSQLKPAFREMGEAMPGFDAVALMKYPDLERIHHIHHAGNSSGIVDGAAAVLVGSRAFGEAHGLRPRARIRATAKIGTDPTLMLTGPVPVTEKILREAGMTVRDIDLFEVNEAFSAVVLRFLQAFAVDPARVNVNGGAIAMGHPLGATGAMLIGTLLDELERTGQQTGLVTLCVASGMGAATILERV</sequence>
<feature type="active site" description="Acyl-thioester intermediate" evidence="4">
    <location>
        <position position="91"/>
    </location>
</feature>
<dbReference type="EMBL" id="FNEJ01000008">
    <property type="protein sequence ID" value="SDI67949.1"/>
    <property type="molecule type" value="Genomic_DNA"/>
</dbReference>
<dbReference type="NCBIfam" id="NF006090">
    <property type="entry name" value="PRK08242.1"/>
    <property type="match status" value="1"/>
</dbReference>
<dbReference type="PANTHER" id="PTHR43365:SF1">
    <property type="entry name" value="ACETYL-COA C-ACYLTRANSFERASE"/>
    <property type="match status" value="1"/>
</dbReference>
<comment type="similarity">
    <text evidence="1 5">Belongs to the thiolase-like superfamily. Thiolase family.</text>
</comment>
<feature type="active site" description="Proton acceptor" evidence="4">
    <location>
        <position position="389"/>
    </location>
</feature>
<dbReference type="InterPro" id="IPR020616">
    <property type="entry name" value="Thiolase_N"/>
</dbReference>
<evidence type="ECO:0000259" key="6">
    <source>
        <dbReference type="Pfam" id="PF00108"/>
    </source>
</evidence>